<accession>U5VYF0</accession>
<evidence type="ECO:0000313" key="10">
    <source>
        <dbReference type="EMBL" id="AGZ41807.1"/>
    </source>
</evidence>
<dbReference type="SUPFAM" id="SSF49384">
    <property type="entry name" value="Carbohydrate-binding domain"/>
    <property type="match status" value="1"/>
</dbReference>
<dbReference type="SUPFAM" id="SSF51445">
    <property type="entry name" value="(Trans)glycosidases"/>
    <property type="match status" value="1"/>
</dbReference>
<comment type="similarity">
    <text evidence="6">Belongs to the glycosyl hydrolase 10 (cellulase F) family.</text>
</comment>
<dbReference type="InterPro" id="IPR017853">
    <property type="entry name" value="GH"/>
</dbReference>
<dbReference type="PROSITE" id="PS51760">
    <property type="entry name" value="GH10_2"/>
    <property type="match status" value="1"/>
</dbReference>
<evidence type="ECO:0000256" key="3">
    <source>
        <dbReference type="ARBA" id="ARBA00023277"/>
    </source>
</evidence>
<dbReference type="SUPFAM" id="SSF49785">
    <property type="entry name" value="Galactose-binding domain-like"/>
    <property type="match status" value="1"/>
</dbReference>
<dbReference type="eggNOG" id="COG3693">
    <property type="taxonomic scope" value="Bacteria"/>
</dbReference>
<protein>
    <recommendedName>
        <fullName evidence="6">Beta-xylanase</fullName>
        <ecNumber evidence="6">3.2.1.8</ecNumber>
    </recommendedName>
</protein>
<feature type="domain" description="GH10" evidence="9">
    <location>
        <begin position="188"/>
        <end position="519"/>
    </location>
</feature>
<feature type="domain" description="CBM2" evidence="8">
    <location>
        <begin position="522"/>
        <end position="631"/>
    </location>
</feature>
<dbReference type="Pfam" id="PF00553">
    <property type="entry name" value="CBM_2"/>
    <property type="match status" value="1"/>
</dbReference>
<dbReference type="InterPro" id="IPR044846">
    <property type="entry name" value="GH10"/>
</dbReference>
<comment type="catalytic activity">
    <reaction evidence="6">
        <text>Endohydrolysis of (1-&gt;4)-beta-D-xylosidic linkages in xylans.</text>
        <dbReference type="EC" id="3.2.1.8"/>
    </reaction>
</comment>
<evidence type="ECO:0000259" key="8">
    <source>
        <dbReference type="PROSITE" id="PS51173"/>
    </source>
</evidence>
<dbReference type="PRINTS" id="PR00134">
    <property type="entry name" value="GLHYDRLASE10"/>
</dbReference>
<dbReference type="GO" id="GO:0031176">
    <property type="term" value="F:endo-1,4-beta-xylanase activity"/>
    <property type="evidence" value="ECO:0007669"/>
    <property type="project" value="UniProtKB-EC"/>
</dbReference>
<keyword evidence="5 6" id="KW-0624">Polysaccharide degradation</keyword>
<dbReference type="Pfam" id="PF02018">
    <property type="entry name" value="CBM_4_9"/>
    <property type="match status" value="1"/>
</dbReference>
<dbReference type="PATRIC" id="fig|1246995.3.peg.3577"/>
<evidence type="ECO:0000256" key="5">
    <source>
        <dbReference type="ARBA" id="ARBA00023326"/>
    </source>
</evidence>
<dbReference type="InterPro" id="IPR001919">
    <property type="entry name" value="CBD2"/>
</dbReference>
<dbReference type="Pfam" id="PF00331">
    <property type="entry name" value="Glyco_hydro_10"/>
    <property type="match status" value="1"/>
</dbReference>
<evidence type="ECO:0000256" key="6">
    <source>
        <dbReference type="RuleBase" id="RU361174"/>
    </source>
</evidence>
<dbReference type="Proteomes" id="UP000017746">
    <property type="component" value="Chromosome"/>
</dbReference>
<evidence type="ECO:0000256" key="2">
    <source>
        <dbReference type="ARBA" id="ARBA00022801"/>
    </source>
</evidence>
<dbReference type="KEGG" id="afs:AFR_17645"/>
<keyword evidence="1" id="KW-0677">Repeat</keyword>
<dbReference type="GO" id="GO:0030247">
    <property type="term" value="F:polysaccharide binding"/>
    <property type="evidence" value="ECO:0007669"/>
    <property type="project" value="UniProtKB-UniRule"/>
</dbReference>
<dbReference type="PANTHER" id="PTHR31490:SF90">
    <property type="entry name" value="ENDO-1,4-BETA-XYLANASE A"/>
    <property type="match status" value="1"/>
</dbReference>
<name>U5VYF0_9ACTN</name>
<dbReference type="AlphaFoldDB" id="U5VYF0"/>
<dbReference type="HOGENOM" id="CLU_019681_0_0_11"/>
<keyword evidence="7" id="KW-0732">Signal</keyword>
<dbReference type="PANTHER" id="PTHR31490">
    <property type="entry name" value="GLYCOSYL HYDROLASE"/>
    <property type="match status" value="1"/>
</dbReference>
<gene>
    <name evidence="10" type="ORF">AFR_17645</name>
</gene>
<dbReference type="GO" id="GO:0000272">
    <property type="term" value="P:polysaccharide catabolic process"/>
    <property type="evidence" value="ECO:0007669"/>
    <property type="project" value="UniProtKB-KW"/>
</dbReference>
<dbReference type="PROSITE" id="PS51173">
    <property type="entry name" value="CBM2"/>
    <property type="match status" value="1"/>
</dbReference>
<evidence type="ECO:0000313" key="11">
    <source>
        <dbReference type="Proteomes" id="UP000017746"/>
    </source>
</evidence>
<dbReference type="SMART" id="SM00637">
    <property type="entry name" value="CBD_II"/>
    <property type="match status" value="1"/>
</dbReference>
<dbReference type="Gene3D" id="2.60.120.260">
    <property type="entry name" value="Galactose-binding domain-like"/>
    <property type="match status" value="1"/>
</dbReference>
<dbReference type="Gene3D" id="2.60.40.290">
    <property type="match status" value="1"/>
</dbReference>
<dbReference type="InterPro" id="IPR003305">
    <property type="entry name" value="CenC_carb-bd"/>
</dbReference>
<dbReference type="EMBL" id="CP006272">
    <property type="protein sequence ID" value="AGZ41807.1"/>
    <property type="molecule type" value="Genomic_DNA"/>
</dbReference>
<dbReference type="STRING" id="1246995.AFR_17645"/>
<keyword evidence="3 6" id="KW-0119">Carbohydrate metabolism</keyword>
<keyword evidence="4 6" id="KW-0326">Glycosidase</keyword>
<evidence type="ECO:0000256" key="4">
    <source>
        <dbReference type="ARBA" id="ARBA00023295"/>
    </source>
</evidence>
<dbReference type="InterPro" id="IPR001000">
    <property type="entry name" value="GH10_dom"/>
</dbReference>
<dbReference type="SMART" id="SM00633">
    <property type="entry name" value="Glyco_10"/>
    <property type="match status" value="1"/>
</dbReference>
<evidence type="ECO:0000256" key="7">
    <source>
        <dbReference type="SAM" id="SignalP"/>
    </source>
</evidence>
<keyword evidence="2 6" id="KW-0378">Hydrolase</keyword>
<dbReference type="InterPro" id="IPR008965">
    <property type="entry name" value="CBM2/CBM3_carb-bd_dom_sf"/>
</dbReference>
<proteinExistence type="inferred from homology"/>
<sequence>MRLTRISVAALTLLATLPATVVVAGPAAAAVDPAPVTVVTSDFEDSTTQGWSARGGETVAASDVVAHGGDGSLAVTGRTATWEGPSLDLLDVVEKGTQYTFTVWVRLAAGTPADDARLSVERRTDGTASYDQVVGNTAVTADGWTSLSGRYTLATDVDFLRVYAETTTTASFHVDDFVVSYVPALPIQTDIPRIRDVVTEFPVGAAITAAETLGVHGELLARHFTSVTPGNALKWDATEPAENSFTYAQADPLLAYAKAHGLAVRGHTLVWHNQTPAWVFTGADGEPMTATAADKALLLSRLENHIRNVAAHYGDDIATWDVVNEVIDESQADGMRRSTWYEITGLDYIRTAFRVAREVAPQATLIINDYNTNVPAKRDALYDLVAQLRGEGVPIDGVGHQMHVNVGWPTIAETEAMLRKFVPLGIEQQITELDVSIYRDSTETFEVPPADRLLAQAYAYRDLFALFRRYAADITSVTLWGLADDNTWLDTFPVTRKDAPLLFDTRLQAKQAYWGVVDPSRLTPAGAPCSVAYRVTGSWPGGFQGDVRLTNTGTTPLTGWALAWSFPSGQRITQAWNTTYRQTGADVTLTNAAWNATIAPGGSVSAGFLGTWTGTNVAPDSFTLGGTTCAG</sequence>
<reference evidence="10 11" key="1">
    <citation type="journal article" date="2014" name="J. Biotechnol.">
        <title>Complete genome sequence of the actinobacterium Actinoplanes friuliensis HAG 010964, producer of the lipopeptide antibiotic friulimycin.</title>
        <authorList>
            <person name="Ruckert C."/>
            <person name="Szczepanowski R."/>
            <person name="Albersmeier A."/>
            <person name="Goesmann A."/>
            <person name="Fischer N."/>
            <person name="Steinkamper A."/>
            <person name="Puhler A."/>
            <person name="Biener R."/>
            <person name="Schwartz D."/>
            <person name="Kalinowski J."/>
        </authorList>
    </citation>
    <scope>NUCLEOTIDE SEQUENCE [LARGE SCALE GENOMIC DNA]</scope>
    <source>
        <strain evidence="10 11">DSM 7358</strain>
    </source>
</reference>
<keyword evidence="11" id="KW-1185">Reference proteome</keyword>
<dbReference type="InterPro" id="IPR012291">
    <property type="entry name" value="CBM2_carb-bd_dom_sf"/>
</dbReference>
<dbReference type="EC" id="3.2.1.8" evidence="6"/>
<evidence type="ECO:0000259" key="9">
    <source>
        <dbReference type="PROSITE" id="PS51760"/>
    </source>
</evidence>
<dbReference type="RefSeq" id="WP_023362087.1">
    <property type="nucleotide sequence ID" value="NC_022657.1"/>
</dbReference>
<dbReference type="Gene3D" id="3.20.20.80">
    <property type="entry name" value="Glycosidases"/>
    <property type="match status" value="1"/>
</dbReference>
<feature type="chain" id="PRO_5038545088" description="Beta-xylanase" evidence="7">
    <location>
        <begin position="25"/>
        <end position="631"/>
    </location>
</feature>
<feature type="signal peptide" evidence="7">
    <location>
        <begin position="1"/>
        <end position="24"/>
    </location>
</feature>
<organism evidence="10 11">
    <name type="scientific">Actinoplanes friuliensis DSM 7358</name>
    <dbReference type="NCBI Taxonomy" id="1246995"/>
    <lineage>
        <taxon>Bacteria</taxon>
        <taxon>Bacillati</taxon>
        <taxon>Actinomycetota</taxon>
        <taxon>Actinomycetes</taxon>
        <taxon>Micromonosporales</taxon>
        <taxon>Micromonosporaceae</taxon>
        <taxon>Actinoplanes</taxon>
    </lineage>
</organism>
<dbReference type="InterPro" id="IPR008979">
    <property type="entry name" value="Galactose-bd-like_sf"/>
</dbReference>
<dbReference type="OrthoDB" id="3255194at2"/>
<evidence type="ECO:0000256" key="1">
    <source>
        <dbReference type="ARBA" id="ARBA00022737"/>
    </source>
</evidence>